<comment type="subunit">
    <text evidence="6 7">Homodimer.</text>
</comment>
<dbReference type="UniPathway" id="UPA00074">
    <property type="reaction ID" value="UER00942"/>
</dbReference>
<dbReference type="PANTHER" id="PTHR11609:SF5">
    <property type="entry name" value="PHOSPHORIBOSYLAMINOIMIDAZOLE CARBOXYLASE"/>
    <property type="match status" value="1"/>
</dbReference>
<dbReference type="EMBL" id="SJSK01000003">
    <property type="protein sequence ID" value="TCC90529.1"/>
    <property type="molecule type" value="Genomic_DNA"/>
</dbReference>
<feature type="domain" description="ATP-grasp" evidence="8">
    <location>
        <begin position="111"/>
        <end position="293"/>
    </location>
</feature>
<dbReference type="EC" id="6.3.4.18" evidence="6 7"/>
<name>A0A4R0MTV6_9SPHI</name>
<evidence type="ECO:0000256" key="2">
    <source>
        <dbReference type="ARBA" id="ARBA00022755"/>
    </source>
</evidence>
<dbReference type="Pfam" id="PF17769">
    <property type="entry name" value="PurK_C"/>
    <property type="match status" value="1"/>
</dbReference>
<feature type="binding site" evidence="6">
    <location>
        <begin position="263"/>
        <end position="264"/>
    </location>
    <ligand>
        <name>ATP</name>
        <dbReference type="ChEBI" id="CHEBI:30616"/>
    </ligand>
</feature>
<comment type="caution">
    <text evidence="6">Lacks conserved residue(s) required for the propagation of feature annotation.</text>
</comment>
<keyword evidence="10" id="KW-1185">Reference proteome</keyword>
<feature type="binding site" evidence="6">
    <location>
        <position position="145"/>
    </location>
    <ligand>
        <name>ATP</name>
        <dbReference type="ChEBI" id="CHEBI:30616"/>
    </ligand>
</feature>
<feature type="binding site" evidence="6">
    <location>
        <begin position="176"/>
        <end position="179"/>
    </location>
    <ligand>
        <name>ATP</name>
        <dbReference type="ChEBI" id="CHEBI:30616"/>
    </ligand>
</feature>
<keyword evidence="3" id="KW-0210">Decarboxylase</keyword>
<evidence type="ECO:0000256" key="5">
    <source>
        <dbReference type="ARBA" id="ARBA00023239"/>
    </source>
</evidence>
<dbReference type="InterPro" id="IPR003135">
    <property type="entry name" value="ATP-grasp_carboxylate-amine"/>
</dbReference>
<comment type="similarity">
    <text evidence="6 7">Belongs to the PurK/PurT family.</text>
</comment>
<dbReference type="AlphaFoldDB" id="A0A4R0MTV6"/>
<dbReference type="Pfam" id="PF02222">
    <property type="entry name" value="ATP-grasp"/>
    <property type="match status" value="1"/>
</dbReference>
<dbReference type="Proteomes" id="UP000292884">
    <property type="component" value="Unassembled WGS sequence"/>
</dbReference>
<comment type="function">
    <text evidence="7">Catalyzes the ATP-dependent conversion of 5-aminoimidazole ribonucleotide (AIR) and HCO(3)- to N5-carboxyaminoimidazole ribonucleotide (N5-CAIR).</text>
</comment>
<evidence type="ECO:0000256" key="4">
    <source>
        <dbReference type="ARBA" id="ARBA00022840"/>
    </source>
</evidence>
<dbReference type="InterPro" id="IPR054350">
    <property type="entry name" value="PurT/PurK_preATP-grasp"/>
</dbReference>
<dbReference type="NCBIfam" id="NF004679">
    <property type="entry name" value="PRK06019.1-5"/>
    <property type="match status" value="1"/>
</dbReference>
<keyword evidence="2 6" id="KW-0658">Purine biosynthesis</keyword>
<feature type="binding site" evidence="6">
    <location>
        <position position="107"/>
    </location>
    <ligand>
        <name>ATP</name>
        <dbReference type="ChEBI" id="CHEBI:30616"/>
    </ligand>
</feature>
<dbReference type="SUPFAM" id="SSF52440">
    <property type="entry name" value="PreATP-grasp domain"/>
    <property type="match status" value="1"/>
</dbReference>
<comment type="caution">
    <text evidence="9">The sequence shown here is derived from an EMBL/GenBank/DDBJ whole genome shotgun (WGS) entry which is preliminary data.</text>
</comment>
<comment type="function">
    <text evidence="6">Catalyzes the ATP-dependent conversion of 5-aminoimidazole ribonucleotide (AIR) and HCO(3)(-) to N5-carboxyaminoimidazole ribonucleotide (N5-CAIR).</text>
</comment>
<dbReference type="RefSeq" id="WP_131553925.1">
    <property type="nucleotide sequence ID" value="NZ_SJSK01000003.1"/>
</dbReference>
<evidence type="ECO:0000256" key="6">
    <source>
        <dbReference type="HAMAP-Rule" id="MF_01928"/>
    </source>
</evidence>
<dbReference type="SUPFAM" id="SSF51246">
    <property type="entry name" value="Rudiment single hybrid motif"/>
    <property type="match status" value="1"/>
</dbReference>
<reference evidence="9 10" key="1">
    <citation type="submission" date="2019-02" db="EMBL/GenBank/DDBJ databases">
        <title>Pedobacter sp. RP-1-13 sp. nov., isolated from Arctic soil.</title>
        <authorList>
            <person name="Dahal R.H."/>
        </authorList>
    </citation>
    <scope>NUCLEOTIDE SEQUENCE [LARGE SCALE GENOMIC DNA]</scope>
    <source>
        <strain evidence="9 10">RP-1-13</strain>
    </source>
</reference>
<keyword evidence="1 6" id="KW-0547">Nucleotide-binding</keyword>
<dbReference type="GO" id="GO:0005524">
    <property type="term" value="F:ATP binding"/>
    <property type="evidence" value="ECO:0007669"/>
    <property type="project" value="UniProtKB-UniRule"/>
</dbReference>
<dbReference type="NCBIfam" id="TIGR01161">
    <property type="entry name" value="purK"/>
    <property type="match status" value="1"/>
</dbReference>
<organism evidence="9 10">
    <name type="scientific">Pedobacter frigiditerrae</name>
    <dbReference type="NCBI Taxonomy" id="2530452"/>
    <lineage>
        <taxon>Bacteria</taxon>
        <taxon>Pseudomonadati</taxon>
        <taxon>Bacteroidota</taxon>
        <taxon>Sphingobacteriia</taxon>
        <taxon>Sphingobacteriales</taxon>
        <taxon>Sphingobacteriaceae</taxon>
        <taxon>Pedobacter</taxon>
    </lineage>
</organism>
<feature type="binding site" evidence="6">
    <location>
        <position position="184"/>
    </location>
    <ligand>
        <name>ATP</name>
        <dbReference type="ChEBI" id="CHEBI:30616"/>
    </ligand>
</feature>
<dbReference type="Gene3D" id="3.30.1490.20">
    <property type="entry name" value="ATP-grasp fold, A domain"/>
    <property type="match status" value="1"/>
</dbReference>
<dbReference type="InterPro" id="IPR016185">
    <property type="entry name" value="PreATP-grasp_dom_sf"/>
</dbReference>
<dbReference type="InterPro" id="IPR011054">
    <property type="entry name" value="Rudment_hybrid_motif"/>
</dbReference>
<dbReference type="Gene3D" id="3.40.50.20">
    <property type="match status" value="1"/>
</dbReference>
<comment type="pathway">
    <text evidence="6 7">Purine metabolism; IMP biosynthesis via de novo pathway; 5-amino-1-(5-phospho-D-ribosyl)imidazole-4-carboxylate from 5-amino-1-(5-phospho-D-ribosyl)imidazole (N5-CAIR route): step 1/2.</text>
</comment>
<dbReference type="GO" id="GO:0046872">
    <property type="term" value="F:metal ion binding"/>
    <property type="evidence" value="ECO:0007669"/>
    <property type="project" value="InterPro"/>
</dbReference>
<accession>A0A4R0MTV6</accession>
<dbReference type="PROSITE" id="PS50975">
    <property type="entry name" value="ATP_GRASP"/>
    <property type="match status" value="1"/>
</dbReference>
<dbReference type="InterPro" id="IPR011761">
    <property type="entry name" value="ATP-grasp"/>
</dbReference>
<keyword evidence="6 7" id="KW-0436">Ligase</keyword>
<dbReference type="Pfam" id="PF22660">
    <property type="entry name" value="RS_preATP-grasp-like"/>
    <property type="match status" value="1"/>
</dbReference>
<evidence type="ECO:0000313" key="10">
    <source>
        <dbReference type="Proteomes" id="UP000292884"/>
    </source>
</evidence>
<dbReference type="HAMAP" id="MF_01928">
    <property type="entry name" value="PurK"/>
    <property type="match status" value="1"/>
</dbReference>
<proteinExistence type="inferred from homology"/>
<evidence type="ECO:0000256" key="3">
    <source>
        <dbReference type="ARBA" id="ARBA00022793"/>
    </source>
</evidence>
<dbReference type="GO" id="GO:0004638">
    <property type="term" value="F:phosphoribosylaminoimidazole carboxylase activity"/>
    <property type="evidence" value="ECO:0007669"/>
    <property type="project" value="InterPro"/>
</dbReference>
<comment type="catalytic activity">
    <reaction evidence="6 7">
        <text>5-amino-1-(5-phospho-beta-D-ribosyl)imidazole + hydrogencarbonate + ATP = 5-carboxyamino-1-(5-phospho-D-ribosyl)imidazole + ADP + phosphate + 2 H(+)</text>
        <dbReference type="Rhea" id="RHEA:19317"/>
        <dbReference type="ChEBI" id="CHEBI:15378"/>
        <dbReference type="ChEBI" id="CHEBI:17544"/>
        <dbReference type="ChEBI" id="CHEBI:30616"/>
        <dbReference type="ChEBI" id="CHEBI:43474"/>
        <dbReference type="ChEBI" id="CHEBI:58730"/>
        <dbReference type="ChEBI" id="CHEBI:137981"/>
        <dbReference type="ChEBI" id="CHEBI:456216"/>
        <dbReference type="EC" id="6.3.4.18"/>
    </reaction>
</comment>
<dbReference type="GO" id="GO:0005829">
    <property type="term" value="C:cytosol"/>
    <property type="evidence" value="ECO:0007669"/>
    <property type="project" value="TreeGrafter"/>
</dbReference>
<evidence type="ECO:0000313" key="9">
    <source>
        <dbReference type="EMBL" id="TCC90529.1"/>
    </source>
</evidence>
<evidence type="ECO:0000259" key="8">
    <source>
        <dbReference type="PROSITE" id="PS50975"/>
    </source>
</evidence>
<dbReference type="Gene3D" id="3.30.470.20">
    <property type="entry name" value="ATP-grasp fold, B domain"/>
    <property type="match status" value="1"/>
</dbReference>
<evidence type="ECO:0000256" key="7">
    <source>
        <dbReference type="RuleBase" id="RU361200"/>
    </source>
</evidence>
<keyword evidence="4 6" id="KW-0067">ATP-binding</keyword>
<evidence type="ECO:0000256" key="1">
    <source>
        <dbReference type="ARBA" id="ARBA00022741"/>
    </source>
</evidence>
<keyword evidence="5" id="KW-0456">Lyase</keyword>
<dbReference type="FunFam" id="3.30.470.20:FF:000037">
    <property type="entry name" value="Phosphoribosylaminoimidazole carboxylase, chloroplastic"/>
    <property type="match status" value="1"/>
</dbReference>
<dbReference type="OrthoDB" id="9804625at2"/>
<dbReference type="InterPro" id="IPR013815">
    <property type="entry name" value="ATP_grasp_subdomain_1"/>
</dbReference>
<dbReference type="SUPFAM" id="SSF56059">
    <property type="entry name" value="Glutathione synthetase ATP-binding domain-like"/>
    <property type="match status" value="1"/>
</dbReference>
<protein>
    <recommendedName>
        <fullName evidence="6 7">N5-carboxyaminoimidazole ribonucleotide synthase</fullName>
        <shortName evidence="6 7">N5-CAIR synthase</shortName>
        <ecNumber evidence="6 7">6.3.4.18</ecNumber>
    </recommendedName>
    <alternativeName>
        <fullName evidence="6 7">5-(carboxyamino)imidazole ribonucleotide synthetase</fullName>
    </alternativeName>
</protein>
<dbReference type="GO" id="GO:0034028">
    <property type="term" value="F:5-(carboxyamino)imidazole ribonucleotide synthase activity"/>
    <property type="evidence" value="ECO:0007669"/>
    <property type="project" value="UniProtKB-UniRule"/>
</dbReference>
<sequence length="379" mass="42229">MAKQISELKLGILGGGQLGRMLIQEAINYNLTTLVLDPDPDAPCKSIANKFECGSITDFDTVYNFGKKADIITIEIEKVNIEALEQLEKEGKMVFPQSRVIRLIQDKGVQKQFFKENGIPTAPFQLVSSAADLTNGNFPFPYILKQRKDGYDGKGVMKISNLADVDNAFEAPSLIEELVDFDKEIAVIVARNTNGDMKTFPMVEMEFNAEANLVEFLISPSTYPDDIQQRAEKIATDIASALNVTGILAVEMFVTKNGEILVNELAPRPHNSGHQTIEGNYVSQFEQHLRSIFNLPLGDTRSISNAVMINLLGEKGHDGLAKYDGLEKIMAIDGVYVHLYGKKYTKPFRKMGHITIVDQNRDHAIEKARYIQQTLKVIS</sequence>
<dbReference type="InterPro" id="IPR005875">
    <property type="entry name" value="PurK"/>
</dbReference>
<dbReference type="GO" id="GO:0006189">
    <property type="term" value="P:'de novo' IMP biosynthetic process"/>
    <property type="evidence" value="ECO:0007669"/>
    <property type="project" value="UniProtKB-UniRule"/>
</dbReference>
<gene>
    <name evidence="6 7" type="primary">purK</name>
    <name evidence="9" type="ORF">EZ428_14765</name>
</gene>
<dbReference type="InterPro" id="IPR040686">
    <property type="entry name" value="PurK_C"/>
</dbReference>
<dbReference type="PANTHER" id="PTHR11609">
    <property type="entry name" value="PURINE BIOSYNTHESIS PROTEIN 6/7, PUR6/7"/>
    <property type="match status" value="1"/>
</dbReference>